<organism evidence="9 10">
    <name type="scientific">Dryococelus australis</name>
    <dbReference type="NCBI Taxonomy" id="614101"/>
    <lineage>
        <taxon>Eukaryota</taxon>
        <taxon>Metazoa</taxon>
        <taxon>Ecdysozoa</taxon>
        <taxon>Arthropoda</taxon>
        <taxon>Hexapoda</taxon>
        <taxon>Insecta</taxon>
        <taxon>Pterygota</taxon>
        <taxon>Neoptera</taxon>
        <taxon>Polyneoptera</taxon>
        <taxon>Phasmatodea</taxon>
        <taxon>Verophasmatodea</taxon>
        <taxon>Anareolatae</taxon>
        <taxon>Phasmatidae</taxon>
        <taxon>Eurycanthinae</taxon>
        <taxon>Dryococelus</taxon>
    </lineage>
</organism>
<keyword evidence="6" id="KW-0378">Hydrolase</keyword>
<keyword evidence="4" id="KW-0540">Nuclease</keyword>
<reference evidence="9 10" key="1">
    <citation type="submission" date="2023-02" db="EMBL/GenBank/DDBJ databases">
        <title>LHISI_Scaffold_Assembly.</title>
        <authorList>
            <person name="Stuart O.P."/>
            <person name="Cleave R."/>
            <person name="Magrath M.J.L."/>
            <person name="Mikheyev A.S."/>
        </authorList>
    </citation>
    <scope>NUCLEOTIDE SEQUENCE [LARGE SCALE GENOMIC DNA]</scope>
    <source>
        <strain evidence="9">Daus_M_001</strain>
        <tissue evidence="9">Leg muscle</tissue>
    </source>
</reference>
<feature type="domain" description="DDE Tnp4" evidence="8">
    <location>
        <begin position="101"/>
        <end position="238"/>
    </location>
</feature>
<evidence type="ECO:0000256" key="3">
    <source>
        <dbReference type="ARBA" id="ARBA00006958"/>
    </source>
</evidence>
<dbReference type="PANTHER" id="PTHR22930">
    <property type="match status" value="1"/>
</dbReference>
<dbReference type="InterPro" id="IPR027806">
    <property type="entry name" value="HARBI1_dom"/>
</dbReference>
<protein>
    <recommendedName>
        <fullName evidence="8">DDE Tnp4 domain-containing protein</fullName>
    </recommendedName>
</protein>
<evidence type="ECO:0000256" key="1">
    <source>
        <dbReference type="ARBA" id="ARBA00001968"/>
    </source>
</evidence>
<keyword evidence="7" id="KW-0539">Nucleus</keyword>
<dbReference type="PANTHER" id="PTHR22930:SF269">
    <property type="entry name" value="NUCLEASE HARBI1-LIKE PROTEIN"/>
    <property type="match status" value="1"/>
</dbReference>
<keyword evidence="10" id="KW-1185">Reference proteome</keyword>
<feature type="non-terminal residue" evidence="9">
    <location>
        <position position="321"/>
    </location>
</feature>
<evidence type="ECO:0000313" key="10">
    <source>
        <dbReference type="Proteomes" id="UP001159363"/>
    </source>
</evidence>
<keyword evidence="5" id="KW-0479">Metal-binding</keyword>
<comment type="similarity">
    <text evidence="3">Belongs to the HARBI1 family.</text>
</comment>
<comment type="subcellular location">
    <subcellularLocation>
        <location evidence="2">Nucleus</location>
    </subcellularLocation>
</comment>
<name>A0ABQ9HGW4_9NEOP</name>
<evidence type="ECO:0000259" key="8">
    <source>
        <dbReference type="Pfam" id="PF13359"/>
    </source>
</evidence>
<evidence type="ECO:0000313" key="9">
    <source>
        <dbReference type="EMBL" id="KAJ8883575.1"/>
    </source>
</evidence>
<evidence type="ECO:0000256" key="6">
    <source>
        <dbReference type="ARBA" id="ARBA00022801"/>
    </source>
</evidence>
<evidence type="ECO:0000256" key="5">
    <source>
        <dbReference type="ARBA" id="ARBA00022723"/>
    </source>
</evidence>
<evidence type="ECO:0000256" key="4">
    <source>
        <dbReference type="ARBA" id="ARBA00022722"/>
    </source>
</evidence>
<dbReference type="InterPro" id="IPR045249">
    <property type="entry name" value="HARBI1-like"/>
</dbReference>
<dbReference type="Proteomes" id="UP001159363">
    <property type="component" value="Chromosome 4"/>
</dbReference>
<sequence>MSSRDYEYLLGKLSPNMRKQDTHMRKPISPSERLTLTLRFLASVTTISRIIPDVCSTLYEVLKVDYLKVQKYQHFNAKWYKEAEDFEQTRNLSHCLAALEGNHVVFKGPENSGSLYYNYKGTHGVVLLALVNARYEFLYEDCSSSFALENNLLNIPDESHCQANLILYLADDAFALTPHLMKPFPFKHWSGPNRVFTYRLSRTRHVVENAFGLIAATFRILRRPVELPPPKMRCIVLAIKRSLHICMRIVVHLTLKLQTVSFLVHGKVKGCLQVHSISFNVLLPEIPTELPKRSGNSSRISSCFMKEKLYGNFGTYKSPEK</sequence>
<comment type="caution">
    <text evidence="9">The sequence shown here is derived from an EMBL/GenBank/DDBJ whole genome shotgun (WGS) entry which is preliminary data.</text>
</comment>
<accession>A0ABQ9HGW4</accession>
<dbReference type="EMBL" id="JARBHB010000005">
    <property type="protein sequence ID" value="KAJ8883575.1"/>
    <property type="molecule type" value="Genomic_DNA"/>
</dbReference>
<proteinExistence type="inferred from homology"/>
<evidence type="ECO:0000256" key="2">
    <source>
        <dbReference type="ARBA" id="ARBA00004123"/>
    </source>
</evidence>
<comment type="cofactor">
    <cofactor evidence="1">
        <name>a divalent metal cation</name>
        <dbReference type="ChEBI" id="CHEBI:60240"/>
    </cofactor>
</comment>
<dbReference type="Pfam" id="PF13359">
    <property type="entry name" value="DDE_Tnp_4"/>
    <property type="match status" value="1"/>
</dbReference>
<evidence type="ECO:0000256" key="7">
    <source>
        <dbReference type="ARBA" id="ARBA00023242"/>
    </source>
</evidence>
<gene>
    <name evidence="9" type="ORF">PR048_015419</name>
</gene>